<evidence type="ECO:0000256" key="1">
    <source>
        <dbReference type="SAM" id="Phobius"/>
    </source>
</evidence>
<name>A0A3P8X1C7_CYNSE</name>
<protein>
    <submittedName>
        <fullName evidence="2">Uncharacterized protein</fullName>
    </submittedName>
</protein>
<keyword evidence="1" id="KW-0812">Transmembrane</keyword>
<sequence>MNWGTVRKETDTPPVGKERNYDYYLILYLILNKYKEMSCGVGPYDLSGLFFFFLLSCRLSYVAVL</sequence>
<reference evidence="2" key="2">
    <citation type="submission" date="2025-08" db="UniProtKB">
        <authorList>
            <consortium name="Ensembl"/>
        </authorList>
    </citation>
    <scope>IDENTIFICATION</scope>
</reference>
<keyword evidence="3" id="KW-1185">Reference proteome</keyword>
<dbReference type="Proteomes" id="UP000265120">
    <property type="component" value="Chromosome 19"/>
</dbReference>
<organism evidence="2 3">
    <name type="scientific">Cynoglossus semilaevis</name>
    <name type="common">Tongue sole</name>
    <dbReference type="NCBI Taxonomy" id="244447"/>
    <lineage>
        <taxon>Eukaryota</taxon>
        <taxon>Metazoa</taxon>
        <taxon>Chordata</taxon>
        <taxon>Craniata</taxon>
        <taxon>Vertebrata</taxon>
        <taxon>Euteleostomi</taxon>
        <taxon>Actinopterygii</taxon>
        <taxon>Neopterygii</taxon>
        <taxon>Teleostei</taxon>
        <taxon>Neoteleostei</taxon>
        <taxon>Acanthomorphata</taxon>
        <taxon>Carangaria</taxon>
        <taxon>Pleuronectiformes</taxon>
        <taxon>Pleuronectoidei</taxon>
        <taxon>Cynoglossidae</taxon>
        <taxon>Cynoglossinae</taxon>
        <taxon>Cynoglossus</taxon>
    </lineage>
</organism>
<evidence type="ECO:0000313" key="2">
    <source>
        <dbReference type="Ensembl" id="ENSCSEP00000031496.1"/>
    </source>
</evidence>
<proteinExistence type="predicted"/>
<evidence type="ECO:0000313" key="3">
    <source>
        <dbReference type="Proteomes" id="UP000265120"/>
    </source>
</evidence>
<dbReference type="InParanoid" id="A0A3P8X1C7"/>
<dbReference type="Ensembl" id="ENSCSET00000031905.1">
    <property type="protein sequence ID" value="ENSCSEP00000031496.1"/>
    <property type="gene ID" value="ENSCSEG00000020168.1"/>
</dbReference>
<keyword evidence="1" id="KW-1133">Transmembrane helix</keyword>
<keyword evidence="1" id="KW-0472">Membrane</keyword>
<accession>A0A3P8X1C7</accession>
<feature type="transmembrane region" description="Helical" evidence="1">
    <location>
        <begin position="46"/>
        <end position="64"/>
    </location>
</feature>
<reference evidence="2" key="3">
    <citation type="submission" date="2025-09" db="UniProtKB">
        <authorList>
            <consortium name="Ensembl"/>
        </authorList>
    </citation>
    <scope>IDENTIFICATION</scope>
</reference>
<reference evidence="2 3" key="1">
    <citation type="journal article" date="2014" name="Nat. Genet.">
        <title>Whole-genome sequence of a flatfish provides insights into ZW sex chromosome evolution and adaptation to a benthic lifestyle.</title>
        <authorList>
            <person name="Chen S."/>
            <person name="Zhang G."/>
            <person name="Shao C."/>
            <person name="Huang Q."/>
            <person name="Liu G."/>
            <person name="Zhang P."/>
            <person name="Song W."/>
            <person name="An N."/>
            <person name="Chalopin D."/>
            <person name="Volff J.N."/>
            <person name="Hong Y."/>
            <person name="Li Q."/>
            <person name="Sha Z."/>
            <person name="Zhou H."/>
            <person name="Xie M."/>
            <person name="Yu Q."/>
            <person name="Liu Y."/>
            <person name="Xiang H."/>
            <person name="Wang N."/>
            <person name="Wu K."/>
            <person name="Yang C."/>
            <person name="Zhou Q."/>
            <person name="Liao X."/>
            <person name="Yang L."/>
            <person name="Hu Q."/>
            <person name="Zhang J."/>
            <person name="Meng L."/>
            <person name="Jin L."/>
            <person name="Tian Y."/>
            <person name="Lian J."/>
            <person name="Yang J."/>
            <person name="Miao G."/>
            <person name="Liu S."/>
            <person name="Liang Z."/>
            <person name="Yan F."/>
            <person name="Li Y."/>
            <person name="Sun B."/>
            <person name="Zhang H."/>
            <person name="Zhang J."/>
            <person name="Zhu Y."/>
            <person name="Du M."/>
            <person name="Zhao Y."/>
            <person name="Schartl M."/>
            <person name="Tang Q."/>
            <person name="Wang J."/>
        </authorList>
    </citation>
    <scope>NUCLEOTIDE SEQUENCE</scope>
</reference>
<dbReference type="AlphaFoldDB" id="A0A3P8X1C7"/>